<dbReference type="EMBL" id="JBHUJC010000001">
    <property type="protein sequence ID" value="MFD2274843.1"/>
    <property type="molecule type" value="Genomic_DNA"/>
</dbReference>
<feature type="transmembrane region" description="Helical" evidence="1">
    <location>
        <begin position="32"/>
        <end position="52"/>
    </location>
</feature>
<comment type="caution">
    <text evidence="2">The sequence shown here is derived from an EMBL/GenBank/DDBJ whole genome shotgun (WGS) entry which is preliminary data.</text>
</comment>
<evidence type="ECO:0000313" key="3">
    <source>
        <dbReference type="Proteomes" id="UP001597297"/>
    </source>
</evidence>
<name>A0ABW5DYV7_9BACT</name>
<keyword evidence="1" id="KW-0812">Transmembrane</keyword>
<feature type="transmembrane region" description="Helical" evidence="1">
    <location>
        <begin position="266"/>
        <end position="285"/>
    </location>
</feature>
<proteinExistence type="predicted"/>
<dbReference type="Proteomes" id="UP001597297">
    <property type="component" value="Unassembled WGS sequence"/>
</dbReference>
<accession>A0ABW5DYV7</accession>
<keyword evidence="3" id="KW-1185">Reference proteome</keyword>
<evidence type="ECO:0008006" key="4">
    <source>
        <dbReference type="Google" id="ProtNLM"/>
    </source>
</evidence>
<keyword evidence="1" id="KW-0472">Membrane</keyword>
<feature type="transmembrane region" description="Helical" evidence="1">
    <location>
        <begin position="235"/>
        <end position="254"/>
    </location>
</feature>
<sequence>MNEDQLFNQWTRPGRNLIHCIVAPFGLMATRIYTLVLAFVAVWLTVLVGRILKVRALWIVPLMLIFQSWFPELSYPVLTQTPFMLVWILGIWLALKQRYHLAAWSFGYLSLIRHEGIILTALWGIWLSCQPGGFLRHVWQSVHYKGAVDELWPSLGRDSLYGLSTLAPILIYNVLALSLHGSFPFAVYFASEPTTMYGSGTIYHYVPLIMAGVGYVTSIFALFGMWGIRKNWAPWSLLLVTYLSYFTLHSLVYWRGAFASGGYYHFLMPMAPFVALLAAEGFISAREHFKKKKRMFTMITVAIVGFQGIHMNHHQNVYQDWQGIHRGEAKFRYSVCASTISKGEYHNAIEEALEWIEQKYPSDRPIVGKHIAVKLLLDQSASKELQELEFSPLYRMPVGTLYVWDSSYCEQENRIKYASFVESQDWQAVEFIEKKYSPKEASSERDSYSVIVFEKVTANDTSDKVYDELGEADKYNSIYK</sequence>
<organism evidence="2 3">
    <name type="scientific">Rubritalea spongiae</name>
    <dbReference type="NCBI Taxonomy" id="430797"/>
    <lineage>
        <taxon>Bacteria</taxon>
        <taxon>Pseudomonadati</taxon>
        <taxon>Verrucomicrobiota</taxon>
        <taxon>Verrucomicrobiia</taxon>
        <taxon>Verrucomicrobiales</taxon>
        <taxon>Rubritaleaceae</taxon>
        <taxon>Rubritalea</taxon>
    </lineage>
</organism>
<evidence type="ECO:0000313" key="2">
    <source>
        <dbReference type="EMBL" id="MFD2274843.1"/>
    </source>
</evidence>
<reference evidence="3" key="1">
    <citation type="journal article" date="2019" name="Int. J. Syst. Evol. Microbiol.">
        <title>The Global Catalogue of Microorganisms (GCM) 10K type strain sequencing project: providing services to taxonomists for standard genome sequencing and annotation.</title>
        <authorList>
            <consortium name="The Broad Institute Genomics Platform"/>
            <consortium name="The Broad Institute Genome Sequencing Center for Infectious Disease"/>
            <person name="Wu L."/>
            <person name="Ma J."/>
        </authorList>
    </citation>
    <scope>NUCLEOTIDE SEQUENCE [LARGE SCALE GENOMIC DNA]</scope>
    <source>
        <strain evidence="3">JCM 16545</strain>
    </source>
</reference>
<feature type="transmembrane region" description="Helical" evidence="1">
    <location>
        <begin position="202"/>
        <end position="223"/>
    </location>
</feature>
<gene>
    <name evidence="2" type="ORF">ACFSQZ_00015</name>
</gene>
<feature type="transmembrane region" description="Helical" evidence="1">
    <location>
        <begin position="73"/>
        <end position="95"/>
    </location>
</feature>
<evidence type="ECO:0000256" key="1">
    <source>
        <dbReference type="SAM" id="Phobius"/>
    </source>
</evidence>
<keyword evidence="1" id="KW-1133">Transmembrane helix</keyword>
<feature type="transmembrane region" description="Helical" evidence="1">
    <location>
        <begin position="169"/>
        <end position="190"/>
    </location>
</feature>
<protein>
    <recommendedName>
        <fullName evidence="4">Glycosyltransferase RgtA/B/C/D-like domain-containing protein</fullName>
    </recommendedName>
</protein>